<gene>
    <name evidence="1" type="ORF">ISM_08165</name>
</gene>
<keyword evidence="2" id="KW-1185">Reference proteome</keyword>
<dbReference type="STRING" id="89187.ISM_08165"/>
<accession>A3SLM5</accession>
<organism evidence="1 2">
    <name type="scientific">Roseovarius nubinhibens (strain ATCC BAA-591 / DSM 15170 / ISM)</name>
    <dbReference type="NCBI Taxonomy" id="89187"/>
    <lineage>
        <taxon>Bacteria</taxon>
        <taxon>Pseudomonadati</taxon>
        <taxon>Pseudomonadota</taxon>
        <taxon>Alphaproteobacteria</taxon>
        <taxon>Rhodobacterales</taxon>
        <taxon>Roseobacteraceae</taxon>
        <taxon>Roseovarius</taxon>
    </lineage>
</organism>
<sequence>MELIWLLATMALLAIAIFLGNKHEKSAYAAVEKK</sequence>
<dbReference type="Proteomes" id="UP000005954">
    <property type="component" value="Unassembled WGS sequence"/>
</dbReference>
<evidence type="ECO:0000313" key="1">
    <source>
        <dbReference type="EMBL" id="EAP78256.1"/>
    </source>
</evidence>
<dbReference type="EMBL" id="AALY01000001">
    <property type="protein sequence ID" value="EAP78256.1"/>
    <property type="molecule type" value="Genomic_DNA"/>
</dbReference>
<dbReference type="HOGENOM" id="CLU_3375705_0_0_5"/>
<name>A3SLM5_ROSNI</name>
<dbReference type="AlphaFoldDB" id="A3SLM5"/>
<proteinExistence type="predicted"/>
<protein>
    <submittedName>
        <fullName evidence="1">Uncharacterized protein</fullName>
    </submittedName>
</protein>
<comment type="caution">
    <text evidence="1">The sequence shown here is derived from an EMBL/GenBank/DDBJ whole genome shotgun (WGS) entry which is preliminary data.</text>
</comment>
<evidence type="ECO:0000313" key="2">
    <source>
        <dbReference type="Proteomes" id="UP000005954"/>
    </source>
</evidence>
<reference evidence="1 2" key="1">
    <citation type="submission" date="2005-12" db="EMBL/GenBank/DDBJ databases">
        <authorList>
            <person name="Moran M.A."/>
            <person name="Ferriera S."/>
            <person name="Johnson J."/>
            <person name="Kravitz S."/>
            <person name="Halpern A."/>
            <person name="Remington K."/>
            <person name="Beeson K."/>
            <person name="Tran B."/>
            <person name="Rogers Y.-H."/>
            <person name="Friedman R."/>
            <person name="Venter J.C."/>
        </authorList>
    </citation>
    <scope>NUCLEOTIDE SEQUENCE [LARGE SCALE GENOMIC DNA]</scope>
    <source>
        <strain evidence="2">ATCC BAA-591 / DSM 15170 / ISM</strain>
    </source>
</reference>